<evidence type="ECO:0000256" key="13">
    <source>
        <dbReference type="ARBA" id="ARBA00048988"/>
    </source>
</evidence>
<keyword evidence="2 14" id="KW-0547">Nucleotide-binding</keyword>
<dbReference type="InterPro" id="IPR014017">
    <property type="entry name" value="DNA_helicase_UvrD-like_C"/>
</dbReference>
<dbReference type="InterPro" id="IPR027417">
    <property type="entry name" value="P-loop_NTPase"/>
</dbReference>
<name>A0ABS4WZV7_9MICO</name>
<feature type="domain" description="UvrD-like helicase ATP-binding" evidence="16">
    <location>
        <begin position="1"/>
        <end position="444"/>
    </location>
</feature>
<evidence type="ECO:0000256" key="7">
    <source>
        <dbReference type="ARBA" id="ARBA00022840"/>
    </source>
</evidence>
<sequence length="1105" mass="120252">MTFTLINASAGSGKTYTLTHRIADEVRAGLQPSQLIATTFTKKAAAELSDRVRRTLLEEGMLEQARATDSALIGTVNSVFGRLLQEFALDAGISPEVRALDEEQQKSAFTAAIAETAAAAGGPASDLLARTEQDGPDDPEPNRGEKPSWRLAVRRLAEAARTNLIGAQELREAAEQSWQELRDTALPEPGEDLRAGWISRLDLALAELRGAIADAENPDVASTMTKTELTGIASAAKKLPGLEQLRRTLDRAERAPWSEWTRIAKIAEAKLGSGVKTSYEYGQVIDHALISLAQDVQDSLLALPALQADIRTLIELVMGTAADSLDAYARYKRDLGLIDFIDQEVGALELLRGSERVREVVRSRFRLLAVDEFQDTSPVQLALFLELSLLIEDKVWVGDPKQAIYGFRDADPSLMLGIIEQLEAGTTALGSGRIENLEHSWRSQDEVLALVSEVFPRVFTDSPRERVVLGAAPAARARRAEAGHEPGRLEAWTTPPQLFKNGNRKPPTVAERTVAVADGIAELLAEPGTRPGDIAVLVRKNSDRSAVVDALAARGIPASGEGVPVLASREGRIVRAGLAVALDRRDTLALTELVDLLPDHRAHGQWFQQLAAAADRAGREEVFESWWRDPALDELRALREECLALTPVEMITALVDAVDLPERIRAWSDPEQRLRTLDALRRVAADYADRARAASAPITLTGLRGELDALDRGPDLEGLPDTVWVGTIHNAKGLEWSRVVVLFEPDPKERSQTSGSFIVPAPRLDVTQPLAGRSARYWPAVLPRFAPLQDTLGEAEHARRRAVAEREESGRLQYVALTRAKDITVLAGDGRAPVLDALVAPARGTSDEDPEPLLSWEGGASRIRVAGGADLPARIRTLRTLAPADESYDSGRSRLAASDLPPGRRLSATVTSARFQASSVASGQELGDVLAPVRIGAPLVEHGGQGWERVGEAVHGYLALPLRALDASQRELAAHSLVQRWSVERGLGTEALLGAGQAWLDHLDAHFPGSEQLTEQPITWWNEDAQVMEGWIDTLLRRPDGAIVLVDHKSYPGDDPVGHVRREYLGQMSTYSQALTAAGMTPDRILMHLPLRGEVIEVRLHEHAR</sequence>
<dbReference type="Proteomes" id="UP001519290">
    <property type="component" value="Unassembled WGS sequence"/>
</dbReference>
<keyword evidence="3" id="KW-0227">DNA damage</keyword>
<evidence type="ECO:0000256" key="6">
    <source>
        <dbReference type="ARBA" id="ARBA00022839"/>
    </source>
</evidence>
<keyword evidence="9" id="KW-0234">DNA repair</keyword>
<evidence type="ECO:0000313" key="18">
    <source>
        <dbReference type="EMBL" id="MBP2381661.1"/>
    </source>
</evidence>
<proteinExistence type="predicted"/>
<keyword evidence="4 14" id="KW-0378">Hydrolase</keyword>
<dbReference type="RefSeq" id="WP_209900989.1">
    <property type="nucleotide sequence ID" value="NZ_BAAAJW010000002.1"/>
</dbReference>
<evidence type="ECO:0000256" key="3">
    <source>
        <dbReference type="ARBA" id="ARBA00022763"/>
    </source>
</evidence>
<dbReference type="SUPFAM" id="SSF52540">
    <property type="entry name" value="P-loop containing nucleoside triphosphate hydrolases"/>
    <property type="match status" value="1"/>
</dbReference>
<evidence type="ECO:0000256" key="11">
    <source>
        <dbReference type="ARBA" id="ARBA00034617"/>
    </source>
</evidence>
<feature type="region of interest" description="Disordered" evidence="15">
    <location>
        <begin position="480"/>
        <end position="506"/>
    </location>
</feature>
<dbReference type="PROSITE" id="PS51217">
    <property type="entry name" value="UVRD_HELICASE_CTER"/>
    <property type="match status" value="1"/>
</dbReference>
<keyword evidence="1" id="KW-0540">Nuclease</keyword>
<keyword evidence="5 14" id="KW-0347">Helicase</keyword>
<evidence type="ECO:0000259" key="17">
    <source>
        <dbReference type="PROSITE" id="PS51217"/>
    </source>
</evidence>
<evidence type="ECO:0000256" key="12">
    <source>
        <dbReference type="ARBA" id="ARBA00034808"/>
    </source>
</evidence>
<feature type="domain" description="UvrD-like helicase C-terminal" evidence="17">
    <location>
        <begin position="465"/>
        <end position="733"/>
    </location>
</feature>
<protein>
    <recommendedName>
        <fullName evidence="12">DNA 3'-5' helicase</fullName>
        <ecNumber evidence="12">5.6.2.4</ecNumber>
    </recommendedName>
</protein>
<keyword evidence="8" id="KW-0238">DNA-binding</keyword>
<evidence type="ECO:0000313" key="19">
    <source>
        <dbReference type="Proteomes" id="UP001519290"/>
    </source>
</evidence>
<reference evidence="18 19" key="1">
    <citation type="submission" date="2021-03" db="EMBL/GenBank/DDBJ databases">
        <title>Sequencing the genomes of 1000 actinobacteria strains.</title>
        <authorList>
            <person name="Klenk H.-P."/>
        </authorList>
    </citation>
    <scope>NUCLEOTIDE SEQUENCE [LARGE SCALE GENOMIC DNA]</scope>
    <source>
        <strain evidence="18 19">DSM 14566</strain>
    </source>
</reference>
<evidence type="ECO:0000259" key="16">
    <source>
        <dbReference type="PROSITE" id="PS51198"/>
    </source>
</evidence>
<evidence type="ECO:0000256" key="8">
    <source>
        <dbReference type="ARBA" id="ARBA00023125"/>
    </source>
</evidence>
<accession>A0ABS4WZV7</accession>
<evidence type="ECO:0000256" key="1">
    <source>
        <dbReference type="ARBA" id="ARBA00022722"/>
    </source>
</evidence>
<keyword evidence="7 14" id="KW-0067">ATP-binding</keyword>
<gene>
    <name evidence="18" type="ORF">JOF43_001618</name>
</gene>
<dbReference type="Pfam" id="PF00580">
    <property type="entry name" value="UvrD-helicase"/>
    <property type="match status" value="1"/>
</dbReference>
<dbReference type="InterPro" id="IPR014016">
    <property type="entry name" value="UvrD-like_ATP-bd"/>
</dbReference>
<dbReference type="Gene3D" id="3.90.320.10">
    <property type="match status" value="1"/>
</dbReference>
<dbReference type="EMBL" id="JAGIOD010000001">
    <property type="protein sequence ID" value="MBP2381661.1"/>
    <property type="molecule type" value="Genomic_DNA"/>
</dbReference>
<organism evidence="18 19">
    <name type="scientific">Brachybacterium sacelli</name>
    <dbReference type="NCBI Taxonomy" id="173364"/>
    <lineage>
        <taxon>Bacteria</taxon>
        <taxon>Bacillati</taxon>
        <taxon>Actinomycetota</taxon>
        <taxon>Actinomycetes</taxon>
        <taxon>Micrococcales</taxon>
        <taxon>Dermabacteraceae</taxon>
        <taxon>Brachybacterium</taxon>
    </lineage>
</organism>
<evidence type="ECO:0000256" key="4">
    <source>
        <dbReference type="ARBA" id="ARBA00022801"/>
    </source>
</evidence>
<dbReference type="PANTHER" id="PTHR11070">
    <property type="entry name" value="UVRD / RECB / PCRA DNA HELICASE FAMILY MEMBER"/>
    <property type="match status" value="1"/>
</dbReference>
<comment type="caution">
    <text evidence="18">The sequence shown here is derived from an EMBL/GenBank/DDBJ whole genome shotgun (WGS) entry which is preliminary data.</text>
</comment>
<dbReference type="Pfam" id="PF13361">
    <property type="entry name" value="UvrD_C"/>
    <property type="match status" value="1"/>
</dbReference>
<dbReference type="PROSITE" id="PS51198">
    <property type="entry name" value="UVRD_HELICASE_ATP_BIND"/>
    <property type="match status" value="1"/>
</dbReference>
<keyword evidence="19" id="KW-1185">Reference proteome</keyword>
<evidence type="ECO:0000256" key="5">
    <source>
        <dbReference type="ARBA" id="ARBA00022806"/>
    </source>
</evidence>
<evidence type="ECO:0000256" key="10">
    <source>
        <dbReference type="ARBA" id="ARBA00023235"/>
    </source>
</evidence>
<dbReference type="Gene3D" id="3.40.50.300">
    <property type="entry name" value="P-loop containing nucleotide triphosphate hydrolases"/>
    <property type="match status" value="4"/>
</dbReference>
<keyword evidence="10" id="KW-0413">Isomerase</keyword>
<keyword evidence="6" id="KW-0269">Exonuclease</keyword>
<dbReference type="InterPro" id="IPR000212">
    <property type="entry name" value="DNA_helicase_UvrD/REP"/>
</dbReference>
<comment type="catalytic activity">
    <reaction evidence="13">
        <text>ATP + H2O = ADP + phosphate + H(+)</text>
        <dbReference type="Rhea" id="RHEA:13065"/>
        <dbReference type="ChEBI" id="CHEBI:15377"/>
        <dbReference type="ChEBI" id="CHEBI:15378"/>
        <dbReference type="ChEBI" id="CHEBI:30616"/>
        <dbReference type="ChEBI" id="CHEBI:43474"/>
        <dbReference type="ChEBI" id="CHEBI:456216"/>
        <dbReference type="EC" id="5.6.2.4"/>
    </reaction>
</comment>
<evidence type="ECO:0000256" key="2">
    <source>
        <dbReference type="ARBA" id="ARBA00022741"/>
    </source>
</evidence>
<dbReference type="EC" id="5.6.2.4" evidence="12"/>
<evidence type="ECO:0000256" key="14">
    <source>
        <dbReference type="PROSITE-ProRule" id="PRU00560"/>
    </source>
</evidence>
<evidence type="ECO:0000256" key="9">
    <source>
        <dbReference type="ARBA" id="ARBA00023204"/>
    </source>
</evidence>
<feature type="binding site" evidence="14">
    <location>
        <begin position="8"/>
        <end position="15"/>
    </location>
    <ligand>
        <name>ATP</name>
        <dbReference type="ChEBI" id="CHEBI:30616"/>
    </ligand>
</feature>
<comment type="catalytic activity">
    <reaction evidence="11">
        <text>Couples ATP hydrolysis with the unwinding of duplex DNA by translocating in the 3'-5' direction.</text>
        <dbReference type="EC" id="5.6.2.4"/>
    </reaction>
</comment>
<feature type="region of interest" description="Disordered" evidence="15">
    <location>
        <begin position="120"/>
        <end position="149"/>
    </location>
</feature>
<evidence type="ECO:0000256" key="15">
    <source>
        <dbReference type="SAM" id="MobiDB-lite"/>
    </source>
</evidence>
<dbReference type="PANTHER" id="PTHR11070:SF2">
    <property type="entry name" value="ATP-DEPENDENT DNA HELICASE SRS2"/>
    <property type="match status" value="1"/>
</dbReference>
<dbReference type="InterPro" id="IPR011604">
    <property type="entry name" value="PDDEXK-like_dom_sf"/>
</dbReference>